<evidence type="ECO:0000313" key="2">
    <source>
        <dbReference type="Proteomes" id="UP000267027"/>
    </source>
</evidence>
<reference evidence="1 2" key="2">
    <citation type="submission" date="2018-11" db="EMBL/GenBank/DDBJ databases">
        <authorList>
            <consortium name="Pathogen Informatics"/>
        </authorList>
    </citation>
    <scope>NUCLEOTIDE SEQUENCE [LARGE SCALE GENOMIC DNA]</scope>
    <source>
        <strain evidence="1 2">Costa Rica</strain>
    </source>
</reference>
<gene>
    <name evidence="1" type="ORF">ACOC_LOCUS291</name>
</gene>
<organism evidence="3">
    <name type="scientific">Angiostrongylus costaricensis</name>
    <name type="common">Nematode worm</name>
    <dbReference type="NCBI Taxonomy" id="334426"/>
    <lineage>
        <taxon>Eukaryota</taxon>
        <taxon>Metazoa</taxon>
        <taxon>Ecdysozoa</taxon>
        <taxon>Nematoda</taxon>
        <taxon>Chromadorea</taxon>
        <taxon>Rhabditida</taxon>
        <taxon>Rhabditina</taxon>
        <taxon>Rhabditomorpha</taxon>
        <taxon>Strongyloidea</taxon>
        <taxon>Metastrongylidae</taxon>
        <taxon>Angiostrongylus</taxon>
    </lineage>
</organism>
<dbReference type="WBParaSite" id="ACOC_0000029001-mRNA-1">
    <property type="protein sequence ID" value="ACOC_0000029001-mRNA-1"/>
    <property type="gene ID" value="ACOC_0000029001"/>
</dbReference>
<name>A0A0R3P9Z0_ANGCS</name>
<evidence type="ECO:0000313" key="1">
    <source>
        <dbReference type="EMBL" id="VDM51876.1"/>
    </source>
</evidence>
<protein>
    <submittedName>
        <fullName evidence="1 3">Uncharacterized protein</fullName>
    </submittedName>
</protein>
<dbReference type="AlphaFoldDB" id="A0A0R3P9Z0"/>
<evidence type="ECO:0000313" key="3">
    <source>
        <dbReference type="WBParaSite" id="ACOC_0000029001-mRNA-1"/>
    </source>
</evidence>
<accession>A0A0R3P9Z0</accession>
<keyword evidence="2" id="KW-1185">Reference proteome</keyword>
<dbReference type="EMBL" id="UYYA01000024">
    <property type="protein sequence ID" value="VDM51876.1"/>
    <property type="molecule type" value="Genomic_DNA"/>
</dbReference>
<sequence length="136" mass="15068">MQLFPFYNRRRFRERTPKCLSFSLATSVLLDYNRCVVTGEPLIAAAVVANNSRPAPGNVSSQVNTSTTLLLPAGNHPRSPIDSAELTLDREVPAPYFMRQPSSSGSPQYVNIHKHLATLTTRFRSIDDTSYNGISL</sequence>
<proteinExistence type="predicted"/>
<dbReference type="Proteomes" id="UP000267027">
    <property type="component" value="Unassembled WGS sequence"/>
</dbReference>
<reference evidence="3" key="1">
    <citation type="submission" date="2017-02" db="UniProtKB">
        <authorList>
            <consortium name="WormBaseParasite"/>
        </authorList>
    </citation>
    <scope>IDENTIFICATION</scope>
</reference>